<evidence type="ECO:0000256" key="2">
    <source>
        <dbReference type="ARBA" id="ARBA00022679"/>
    </source>
</evidence>
<gene>
    <name evidence="5" type="ORF">VHEMI10361</name>
</gene>
<feature type="domain" description="O-methyltransferase C-terminal" evidence="4">
    <location>
        <begin position="269"/>
        <end position="420"/>
    </location>
</feature>
<evidence type="ECO:0000259" key="4">
    <source>
        <dbReference type="Pfam" id="PF00891"/>
    </source>
</evidence>
<dbReference type="EMBL" id="CDHN01000007">
    <property type="protein sequence ID" value="CEJ94854.1"/>
    <property type="molecule type" value="Genomic_DNA"/>
</dbReference>
<dbReference type="InterPro" id="IPR029063">
    <property type="entry name" value="SAM-dependent_MTases_sf"/>
</dbReference>
<dbReference type="PANTHER" id="PTHR43712">
    <property type="entry name" value="PUTATIVE (AFU_ORTHOLOGUE AFUA_4G14580)-RELATED"/>
    <property type="match status" value="1"/>
</dbReference>
<dbReference type="Gene3D" id="3.40.50.150">
    <property type="entry name" value="Vaccinia Virus protein VP39"/>
    <property type="match status" value="1"/>
</dbReference>
<protein>
    <recommendedName>
        <fullName evidence="4">O-methyltransferase C-terminal domain-containing protein</fullName>
    </recommendedName>
</protein>
<reference evidence="5 6" key="1">
    <citation type="journal article" date="2015" name="Genome Announc.">
        <title>Draft Genome Sequence and Gene Annotation of the Entomopathogenic Fungus Verticillium hemipterigenum.</title>
        <authorList>
            <person name="Horn F."/>
            <person name="Habel A."/>
            <person name="Scharf D.H."/>
            <person name="Dworschak J."/>
            <person name="Brakhage A.A."/>
            <person name="Guthke R."/>
            <person name="Hertweck C."/>
            <person name="Linde J."/>
        </authorList>
    </citation>
    <scope>NUCLEOTIDE SEQUENCE [LARGE SCALE GENOMIC DNA]</scope>
</reference>
<dbReference type="PANTHER" id="PTHR43712:SF12">
    <property type="entry name" value="STERIGMATOCYSTIN 8-O-METHYLTRANSFERASE"/>
    <property type="match status" value="1"/>
</dbReference>
<name>A0A0A1TIK9_9HYPO</name>
<organism evidence="5 6">
    <name type="scientific">[Torrubiella] hemipterigena</name>
    <dbReference type="NCBI Taxonomy" id="1531966"/>
    <lineage>
        <taxon>Eukaryota</taxon>
        <taxon>Fungi</taxon>
        <taxon>Dikarya</taxon>
        <taxon>Ascomycota</taxon>
        <taxon>Pezizomycotina</taxon>
        <taxon>Sordariomycetes</taxon>
        <taxon>Hypocreomycetidae</taxon>
        <taxon>Hypocreales</taxon>
        <taxon>Clavicipitaceae</taxon>
        <taxon>Clavicipitaceae incertae sedis</taxon>
        <taxon>'Torrubiella' clade</taxon>
    </lineage>
</organism>
<accession>A0A0A1TIK9</accession>
<evidence type="ECO:0000313" key="5">
    <source>
        <dbReference type="EMBL" id="CEJ94854.1"/>
    </source>
</evidence>
<evidence type="ECO:0000256" key="3">
    <source>
        <dbReference type="ARBA" id="ARBA00022691"/>
    </source>
</evidence>
<keyword evidence="1" id="KW-0489">Methyltransferase</keyword>
<keyword evidence="2" id="KW-0808">Transferase</keyword>
<dbReference type="GO" id="GO:0032259">
    <property type="term" value="P:methylation"/>
    <property type="evidence" value="ECO:0007669"/>
    <property type="project" value="UniProtKB-KW"/>
</dbReference>
<dbReference type="PROSITE" id="PS51683">
    <property type="entry name" value="SAM_OMT_II"/>
    <property type="match status" value="1"/>
</dbReference>
<dbReference type="SUPFAM" id="SSF53335">
    <property type="entry name" value="S-adenosyl-L-methionine-dependent methyltransferases"/>
    <property type="match status" value="1"/>
</dbReference>
<evidence type="ECO:0000256" key="1">
    <source>
        <dbReference type="ARBA" id="ARBA00022603"/>
    </source>
</evidence>
<dbReference type="InterPro" id="IPR001077">
    <property type="entry name" value="COMT_C"/>
</dbReference>
<keyword evidence="3" id="KW-0949">S-adenosyl-L-methionine</keyword>
<dbReference type="Proteomes" id="UP000039046">
    <property type="component" value="Unassembled WGS sequence"/>
</dbReference>
<dbReference type="HOGENOM" id="CLU_005533_1_4_1"/>
<dbReference type="STRING" id="1531966.A0A0A1TIK9"/>
<dbReference type="InterPro" id="IPR016461">
    <property type="entry name" value="COMT-like"/>
</dbReference>
<evidence type="ECO:0000313" key="6">
    <source>
        <dbReference type="Proteomes" id="UP000039046"/>
    </source>
</evidence>
<dbReference type="Pfam" id="PF00891">
    <property type="entry name" value="Methyltransf_2"/>
    <property type="match status" value="1"/>
</dbReference>
<dbReference type="GO" id="GO:0008171">
    <property type="term" value="F:O-methyltransferase activity"/>
    <property type="evidence" value="ECO:0007669"/>
    <property type="project" value="InterPro"/>
</dbReference>
<keyword evidence="6" id="KW-1185">Reference proteome</keyword>
<proteinExistence type="predicted"/>
<dbReference type="AlphaFoldDB" id="A0A0A1TIK9"/>
<sequence>MPQDYQSLNDVAAQISELTQSLTKLLENGNVKQPSFAADSVTRYEGLDGEMFMTRQKLIDAITDMWFLTQGPSESIFNYAHSAIPDASTLNILNYFDFWAAVPLDGTATYAQISQKVRLPEDVVYRLLQHAVNLRIFAEVEAEDGSKSIAHNSRSAAMAKSSGLRGLVSCTLDDAGAPVMLMHESLRKFNLDKPKLTENIDETAFALLHKNGPYGNHTRIWDFVENDGEGERKGWRQRQVIEFMKYLKALFNLDGIVADAQDWKSAGDATVVDVGGSAGHDAFELARRFPDLKLIVQDLPEVEPVFNANLPEDVKDRVSFKVHNFYEPQPVQADIYLLKMILHDWPDEQSIKILQALRPGLRTGSRVILFEYIGNQNEENKKILPRTMQHMGTATDIRIMGLFNCEERKVEAWSKLFTQADERFHVVNVKADPVTFFAVVEAEWRE</sequence>